<keyword evidence="2 3" id="KW-0378">Hydrolase</keyword>
<feature type="active site" description="Proton acceptor" evidence="3">
    <location>
        <position position="74"/>
    </location>
</feature>
<dbReference type="GO" id="GO:0036221">
    <property type="term" value="F:UTP diphosphatase activity"/>
    <property type="evidence" value="ECO:0007669"/>
    <property type="project" value="RHEA"/>
</dbReference>
<dbReference type="InterPro" id="IPR029001">
    <property type="entry name" value="ITPase-like_fam"/>
</dbReference>
<proteinExistence type="inferred from homology"/>
<dbReference type="AlphaFoldDB" id="A0A1I3AZ81"/>
<feature type="site" description="Important for substrate specificity" evidence="3">
    <location>
        <position position="11"/>
    </location>
</feature>
<reference evidence="5" key="1">
    <citation type="submission" date="2016-10" db="EMBL/GenBank/DDBJ databases">
        <authorList>
            <person name="Varghese N."/>
            <person name="Submissions S."/>
        </authorList>
    </citation>
    <scope>NUCLEOTIDE SEQUENCE [LARGE SCALE GENOMIC DNA]</scope>
    <source>
        <strain evidence="5">Z-7934</strain>
    </source>
</reference>
<comment type="caution">
    <text evidence="3">Lacks conserved residue(s) required for the propagation of feature annotation.</text>
</comment>
<name>A0A1I3AZ81_9FIRM</name>
<comment type="subcellular location">
    <subcellularLocation>
        <location evidence="3">Cytoplasm</location>
    </subcellularLocation>
</comment>
<dbReference type="PANTHER" id="PTHR43213">
    <property type="entry name" value="BIFUNCTIONAL DTTP/UTP PYROPHOSPHATASE/METHYLTRANSFERASE PROTEIN-RELATED"/>
    <property type="match status" value="1"/>
</dbReference>
<dbReference type="GO" id="GO:0009117">
    <property type="term" value="P:nucleotide metabolic process"/>
    <property type="evidence" value="ECO:0007669"/>
    <property type="project" value="UniProtKB-KW"/>
</dbReference>
<sequence length="205" mass="23456">MKLILASQSPRRQEILSKLKIVHSVEKSDVNENEIIEKNVCHSISEQIRLLSYEKANKVAKKHWNEEKLILGADTVVVQSDKIYGKPNNEEEMKEMLVAFSGKKHQVMTAVTMINTSTYQVETTVESTEVLFRVLNEQELDWYLKNAHYDDKAGGYAIQEEGALLVKSIEGCYYNVVGLPIHATLKLFEKFQLSLTDFQEQETDS</sequence>
<dbReference type="HAMAP" id="MF_00528">
    <property type="entry name" value="Maf"/>
    <property type="match status" value="1"/>
</dbReference>
<keyword evidence="3" id="KW-0546">Nucleotide metabolism</keyword>
<feature type="site" description="Important for substrate specificity" evidence="3">
    <location>
        <position position="75"/>
    </location>
</feature>
<comment type="similarity">
    <text evidence="3">Belongs to the Maf family. YhdE subfamily.</text>
</comment>
<evidence type="ECO:0000313" key="5">
    <source>
        <dbReference type="Proteomes" id="UP000199287"/>
    </source>
</evidence>
<comment type="function">
    <text evidence="3">Nucleoside triphosphate pyrophosphatase that hydrolyzes dTTP and UTP. May have a dual role in cell division arrest and in preventing the incorporation of modified nucleotides into cellular nucleic acids.</text>
</comment>
<dbReference type="GO" id="GO:0036218">
    <property type="term" value="F:dTTP diphosphatase activity"/>
    <property type="evidence" value="ECO:0007669"/>
    <property type="project" value="RHEA"/>
</dbReference>
<dbReference type="SUPFAM" id="SSF52972">
    <property type="entry name" value="ITPase-like"/>
    <property type="match status" value="1"/>
</dbReference>
<dbReference type="EMBL" id="FOQA01000001">
    <property type="protein sequence ID" value="SFH55363.1"/>
    <property type="molecule type" value="Genomic_DNA"/>
</dbReference>
<protein>
    <recommendedName>
        <fullName evidence="3">dTTP/UTP pyrophosphatase</fullName>
        <shortName evidence="3">dTTPase/UTPase</shortName>
        <ecNumber evidence="3">3.6.1.9</ecNumber>
    </recommendedName>
    <alternativeName>
        <fullName evidence="3">Nucleoside triphosphate pyrophosphatase</fullName>
    </alternativeName>
    <alternativeName>
        <fullName evidence="3">Nucleotide pyrophosphatase</fullName>
        <shortName evidence="3">Nucleotide PPase</shortName>
    </alternativeName>
</protein>
<dbReference type="RefSeq" id="WP_093369279.1">
    <property type="nucleotide sequence ID" value="NZ_FOQA01000001.1"/>
</dbReference>
<dbReference type="GO" id="GO:0005737">
    <property type="term" value="C:cytoplasm"/>
    <property type="evidence" value="ECO:0007669"/>
    <property type="project" value="UniProtKB-SubCell"/>
</dbReference>
<dbReference type="CDD" id="cd00555">
    <property type="entry name" value="Maf"/>
    <property type="match status" value="1"/>
</dbReference>
<dbReference type="PANTHER" id="PTHR43213:SF5">
    <property type="entry name" value="BIFUNCTIONAL DTTP_UTP PYROPHOSPHATASE_METHYLTRANSFERASE PROTEIN-RELATED"/>
    <property type="match status" value="1"/>
</dbReference>
<dbReference type="EC" id="3.6.1.9" evidence="3"/>
<dbReference type="Pfam" id="PF02545">
    <property type="entry name" value="Maf"/>
    <property type="match status" value="1"/>
</dbReference>
<evidence type="ECO:0000256" key="3">
    <source>
        <dbReference type="HAMAP-Rule" id="MF_00528"/>
    </source>
</evidence>
<gene>
    <name evidence="4" type="ORF">SAMN05192551_101487</name>
</gene>
<dbReference type="NCBIfam" id="TIGR00172">
    <property type="entry name" value="maf"/>
    <property type="match status" value="1"/>
</dbReference>
<dbReference type="Gene3D" id="3.90.950.10">
    <property type="match status" value="1"/>
</dbReference>
<comment type="cofactor">
    <cofactor evidence="1 3">
        <name>a divalent metal cation</name>
        <dbReference type="ChEBI" id="CHEBI:60240"/>
    </cofactor>
</comment>
<dbReference type="InterPro" id="IPR003697">
    <property type="entry name" value="Maf-like"/>
</dbReference>
<evidence type="ECO:0000313" key="4">
    <source>
        <dbReference type="EMBL" id="SFH55363.1"/>
    </source>
</evidence>
<dbReference type="Proteomes" id="UP000199287">
    <property type="component" value="Unassembled WGS sequence"/>
</dbReference>
<comment type="catalytic activity">
    <reaction evidence="3">
        <text>dTTP + H2O = dTMP + diphosphate + H(+)</text>
        <dbReference type="Rhea" id="RHEA:28534"/>
        <dbReference type="ChEBI" id="CHEBI:15377"/>
        <dbReference type="ChEBI" id="CHEBI:15378"/>
        <dbReference type="ChEBI" id="CHEBI:33019"/>
        <dbReference type="ChEBI" id="CHEBI:37568"/>
        <dbReference type="ChEBI" id="CHEBI:63528"/>
        <dbReference type="EC" id="3.6.1.9"/>
    </reaction>
</comment>
<dbReference type="OrthoDB" id="9807767at2"/>
<dbReference type="STRING" id="69895.SAMN05192551_101487"/>
<accession>A0A1I3AZ81</accession>
<keyword evidence="3" id="KW-0963">Cytoplasm</keyword>
<feature type="site" description="Important for substrate specificity" evidence="3">
    <location>
        <position position="159"/>
    </location>
</feature>
<dbReference type="PIRSF" id="PIRSF006305">
    <property type="entry name" value="Maf"/>
    <property type="match status" value="1"/>
</dbReference>
<evidence type="ECO:0000256" key="2">
    <source>
        <dbReference type="ARBA" id="ARBA00022801"/>
    </source>
</evidence>
<evidence type="ECO:0000256" key="1">
    <source>
        <dbReference type="ARBA" id="ARBA00001968"/>
    </source>
</evidence>
<comment type="catalytic activity">
    <reaction evidence="3">
        <text>UTP + H2O = UMP + diphosphate + H(+)</text>
        <dbReference type="Rhea" id="RHEA:29395"/>
        <dbReference type="ChEBI" id="CHEBI:15377"/>
        <dbReference type="ChEBI" id="CHEBI:15378"/>
        <dbReference type="ChEBI" id="CHEBI:33019"/>
        <dbReference type="ChEBI" id="CHEBI:46398"/>
        <dbReference type="ChEBI" id="CHEBI:57865"/>
        <dbReference type="EC" id="3.6.1.9"/>
    </reaction>
</comment>
<organism evidence="4 5">
    <name type="scientific">Tindallia magadiensis</name>
    <dbReference type="NCBI Taxonomy" id="69895"/>
    <lineage>
        <taxon>Bacteria</taxon>
        <taxon>Bacillati</taxon>
        <taxon>Bacillota</taxon>
        <taxon>Clostridia</taxon>
        <taxon>Peptostreptococcales</taxon>
        <taxon>Tindalliaceae</taxon>
        <taxon>Tindallia</taxon>
    </lineage>
</organism>
<keyword evidence="5" id="KW-1185">Reference proteome</keyword>